<dbReference type="PANTHER" id="PTHR43762:SF1">
    <property type="entry name" value="D-ARABINONO-1,4-LACTONE OXIDASE"/>
    <property type="match status" value="1"/>
</dbReference>
<protein>
    <submittedName>
        <fullName evidence="3">Xylitol oxidase</fullName>
    </submittedName>
</protein>
<dbReference type="PIRSF" id="PIRSF000136">
    <property type="entry name" value="LGO_GLO"/>
    <property type="match status" value="1"/>
</dbReference>
<dbReference type="SUPFAM" id="SSF56176">
    <property type="entry name" value="FAD-binding/transporter-associated domain-like"/>
    <property type="match status" value="1"/>
</dbReference>
<dbReference type="STRING" id="285351.SAMN04488035_1339"/>
<dbReference type="Pfam" id="PF01565">
    <property type="entry name" value="FAD_binding_4"/>
    <property type="match status" value="1"/>
</dbReference>
<dbReference type="InterPro" id="IPR016171">
    <property type="entry name" value="Vanillyl_alc_oxidase_C-sub2"/>
</dbReference>
<dbReference type="GO" id="GO:0003885">
    <property type="term" value="F:D-arabinono-1,4-lactone oxidase activity"/>
    <property type="evidence" value="ECO:0007669"/>
    <property type="project" value="InterPro"/>
</dbReference>
<name>A0A1I2FIB7_9MICO</name>
<dbReference type="InterPro" id="IPR006094">
    <property type="entry name" value="Oxid_FAD_bind_N"/>
</dbReference>
<accession>A0A1I2FIB7</accession>
<dbReference type="EMBL" id="FONZ01000002">
    <property type="protein sequence ID" value="SFF05025.1"/>
    <property type="molecule type" value="Genomic_DNA"/>
</dbReference>
<evidence type="ECO:0000259" key="2">
    <source>
        <dbReference type="PROSITE" id="PS51387"/>
    </source>
</evidence>
<dbReference type="Gene3D" id="3.30.70.2530">
    <property type="match status" value="1"/>
</dbReference>
<dbReference type="InterPro" id="IPR007173">
    <property type="entry name" value="ALO_C"/>
</dbReference>
<dbReference type="InterPro" id="IPR016169">
    <property type="entry name" value="FAD-bd_PCMH_sub2"/>
</dbReference>
<dbReference type="Pfam" id="PF04030">
    <property type="entry name" value="ALO"/>
    <property type="match status" value="1"/>
</dbReference>
<dbReference type="AlphaFoldDB" id="A0A1I2FIB7"/>
<proteinExistence type="predicted"/>
<dbReference type="InterPro" id="IPR036318">
    <property type="entry name" value="FAD-bd_PCMH-like_sf"/>
</dbReference>
<dbReference type="Proteomes" id="UP000198520">
    <property type="component" value="Unassembled WGS sequence"/>
</dbReference>
<dbReference type="OrthoDB" id="9800184at2"/>
<organism evidence="3 4">
    <name type="scientific">Flavimobilis marinus</name>
    <dbReference type="NCBI Taxonomy" id="285351"/>
    <lineage>
        <taxon>Bacteria</taxon>
        <taxon>Bacillati</taxon>
        <taxon>Actinomycetota</taxon>
        <taxon>Actinomycetes</taxon>
        <taxon>Micrococcales</taxon>
        <taxon>Jonesiaceae</taxon>
        <taxon>Flavimobilis</taxon>
    </lineage>
</organism>
<evidence type="ECO:0000313" key="3">
    <source>
        <dbReference type="EMBL" id="SFF05025.1"/>
    </source>
</evidence>
<gene>
    <name evidence="3" type="ORF">SAMN04488035_1339</name>
</gene>
<dbReference type="Gene3D" id="3.30.70.2520">
    <property type="match status" value="1"/>
</dbReference>
<dbReference type="InterPro" id="IPR016167">
    <property type="entry name" value="FAD-bd_PCMH_sub1"/>
</dbReference>
<dbReference type="Gene3D" id="3.30.43.10">
    <property type="entry name" value="Uridine Diphospho-n-acetylenolpyruvylglucosamine Reductase, domain 2"/>
    <property type="match status" value="1"/>
</dbReference>
<dbReference type="GO" id="GO:0071949">
    <property type="term" value="F:FAD binding"/>
    <property type="evidence" value="ECO:0007669"/>
    <property type="project" value="InterPro"/>
</dbReference>
<dbReference type="GO" id="GO:0080049">
    <property type="term" value="F:L-gulono-1,4-lactone dehydrogenase activity"/>
    <property type="evidence" value="ECO:0007669"/>
    <property type="project" value="TreeGrafter"/>
</dbReference>
<feature type="domain" description="FAD-binding PCMH-type" evidence="2">
    <location>
        <begin position="11"/>
        <end position="177"/>
    </location>
</feature>
<keyword evidence="1" id="KW-0560">Oxidoreductase</keyword>
<dbReference type="RefSeq" id="WP_093376400.1">
    <property type="nucleotide sequence ID" value="NZ_BNAN01000002.1"/>
</dbReference>
<keyword evidence="4" id="KW-1185">Reference proteome</keyword>
<dbReference type="Gene3D" id="1.10.45.10">
    <property type="entry name" value="Vanillyl-alcohol Oxidase, Chain A, domain 4"/>
    <property type="match status" value="1"/>
</dbReference>
<dbReference type="InterPro" id="IPR010031">
    <property type="entry name" value="FAD_lactone_oxidase-like"/>
</dbReference>
<dbReference type="PROSITE" id="PS51387">
    <property type="entry name" value="FAD_PCMH"/>
    <property type="match status" value="1"/>
</dbReference>
<dbReference type="Gene3D" id="3.30.465.10">
    <property type="match status" value="1"/>
</dbReference>
<evidence type="ECO:0000256" key="1">
    <source>
        <dbReference type="ARBA" id="ARBA00023002"/>
    </source>
</evidence>
<dbReference type="InterPro" id="IPR016166">
    <property type="entry name" value="FAD-bd_PCMH"/>
</dbReference>
<dbReference type="GO" id="GO:0016020">
    <property type="term" value="C:membrane"/>
    <property type="evidence" value="ECO:0007669"/>
    <property type="project" value="InterPro"/>
</dbReference>
<reference evidence="4" key="1">
    <citation type="submission" date="2016-10" db="EMBL/GenBank/DDBJ databases">
        <authorList>
            <person name="Varghese N."/>
            <person name="Submissions S."/>
        </authorList>
    </citation>
    <scope>NUCLEOTIDE SEQUENCE [LARGE SCALE GENOMIC DNA]</scope>
    <source>
        <strain evidence="4">DSM 19083</strain>
    </source>
</reference>
<sequence length="431" mass="45964">MTSMTNWSGTVAFGATRVHAPSTVDELRAVVAAAPRIRALGTAHSFSRVADTDGELVSVAGLPETIEVDAVARTVTVAAGVRYGAVAQAVHAHGLALKNMGSLPHISVGGACATGTHGSGPRNANLASSVRAVELVTADGTLAHLARDADPDRFPGAVVALGALGVVVRLTLDLVPAYDLRQVVYLDLPPEQLTQDRLTEVLGSAYSTSLFTRWFGPGVEQVWLKRRVDGGADETGLPTDAHGRFPDTWRGAHLAGDAVHPLPSMPAENCTQQGGVVGPFHERLPHFRLEFTPSSGDEIQTEYLLPAEHAGAAVAALSALGHRIAPVLHVSEIRTVAADDLWLSPSYERDSVALHFTWLKDPDGVTAVLPAIEEALAPFAPRPHWGKVFAMAPDDVRAAYPRADDFRRLAAQMDPDGKFRNDFLDRFLPRI</sequence>
<dbReference type="PANTHER" id="PTHR43762">
    <property type="entry name" value="L-GULONOLACTONE OXIDASE"/>
    <property type="match status" value="1"/>
</dbReference>
<evidence type="ECO:0000313" key="4">
    <source>
        <dbReference type="Proteomes" id="UP000198520"/>
    </source>
</evidence>